<dbReference type="Pfam" id="PF02259">
    <property type="entry name" value="FAT"/>
    <property type="match status" value="1"/>
</dbReference>
<keyword evidence="8" id="KW-0418">Kinase</keyword>
<dbReference type="InterPro" id="IPR016024">
    <property type="entry name" value="ARM-type_fold"/>
</dbReference>
<dbReference type="RefSeq" id="XP_007773477.1">
    <property type="nucleotide sequence ID" value="XM_007775287.1"/>
</dbReference>
<dbReference type="GO" id="GO:0006281">
    <property type="term" value="P:DNA repair"/>
    <property type="evidence" value="ECO:0007669"/>
    <property type="project" value="UniProtKB-KW"/>
</dbReference>
<evidence type="ECO:0000256" key="7">
    <source>
        <dbReference type="ARBA" id="ARBA00022763"/>
    </source>
</evidence>
<dbReference type="Pfam" id="PF23593">
    <property type="entry name" value="HEAT_ATR"/>
    <property type="match status" value="1"/>
</dbReference>
<dbReference type="InterPro" id="IPR018936">
    <property type="entry name" value="PI3/4_kinase_CS"/>
</dbReference>
<dbReference type="GO" id="GO:0000723">
    <property type="term" value="P:telomere maintenance"/>
    <property type="evidence" value="ECO:0007669"/>
    <property type="project" value="TreeGrafter"/>
</dbReference>
<dbReference type="InterPro" id="IPR011990">
    <property type="entry name" value="TPR-like_helical_dom_sf"/>
</dbReference>
<comment type="subcellular location">
    <subcellularLocation>
        <location evidence="1">Nucleus</location>
    </subcellularLocation>
</comment>
<reference evidence="18" key="1">
    <citation type="journal article" date="2012" name="Science">
        <title>The Paleozoic origin of enzymatic lignin decomposition reconstructed from 31 fungal genomes.</title>
        <authorList>
            <person name="Floudas D."/>
            <person name="Binder M."/>
            <person name="Riley R."/>
            <person name="Barry K."/>
            <person name="Blanchette R.A."/>
            <person name="Henrissat B."/>
            <person name="Martinez A.T."/>
            <person name="Otillar R."/>
            <person name="Spatafora J.W."/>
            <person name="Yadav J.S."/>
            <person name="Aerts A."/>
            <person name="Benoit I."/>
            <person name="Boyd A."/>
            <person name="Carlson A."/>
            <person name="Copeland A."/>
            <person name="Coutinho P.M."/>
            <person name="de Vries R.P."/>
            <person name="Ferreira P."/>
            <person name="Findley K."/>
            <person name="Foster B."/>
            <person name="Gaskell J."/>
            <person name="Glotzer D."/>
            <person name="Gorecki P."/>
            <person name="Heitman J."/>
            <person name="Hesse C."/>
            <person name="Hori C."/>
            <person name="Igarashi K."/>
            <person name="Jurgens J.A."/>
            <person name="Kallen N."/>
            <person name="Kersten P."/>
            <person name="Kohler A."/>
            <person name="Kuees U."/>
            <person name="Kumar T.K.A."/>
            <person name="Kuo A."/>
            <person name="LaButti K."/>
            <person name="Larrondo L.F."/>
            <person name="Lindquist E."/>
            <person name="Ling A."/>
            <person name="Lombard V."/>
            <person name="Lucas S."/>
            <person name="Lundell T."/>
            <person name="Martin R."/>
            <person name="McLaughlin D.J."/>
            <person name="Morgenstern I."/>
            <person name="Morin E."/>
            <person name="Murat C."/>
            <person name="Nagy L.G."/>
            <person name="Nolan M."/>
            <person name="Ohm R.A."/>
            <person name="Patyshakuliyeva A."/>
            <person name="Rokas A."/>
            <person name="Ruiz-Duenas F.J."/>
            <person name="Sabat G."/>
            <person name="Salamov A."/>
            <person name="Samejima M."/>
            <person name="Schmutz J."/>
            <person name="Slot J.C."/>
            <person name="St John F."/>
            <person name="Stenlid J."/>
            <person name="Sun H."/>
            <person name="Sun S."/>
            <person name="Syed K."/>
            <person name="Tsang A."/>
            <person name="Wiebenga A."/>
            <person name="Young D."/>
            <person name="Pisabarro A."/>
            <person name="Eastwood D.C."/>
            <person name="Martin F."/>
            <person name="Cullen D."/>
            <person name="Grigoriev I.V."/>
            <person name="Hibbett D.S."/>
        </authorList>
    </citation>
    <scope>NUCLEOTIDE SEQUENCE [LARGE SCALE GENOMIC DNA]</scope>
    <source>
        <strain evidence="18">RWD-64-598 SS2</strain>
    </source>
</reference>
<dbReference type="PROSITE" id="PS51190">
    <property type="entry name" value="FATC"/>
    <property type="match status" value="1"/>
</dbReference>
<dbReference type="GO" id="GO:0005634">
    <property type="term" value="C:nucleus"/>
    <property type="evidence" value="ECO:0007669"/>
    <property type="project" value="UniProtKB-SubCell"/>
</dbReference>
<keyword evidence="11" id="KW-0539">Nucleus</keyword>
<evidence type="ECO:0000313" key="17">
    <source>
        <dbReference type="EMBL" id="EIW76220.1"/>
    </source>
</evidence>
<evidence type="ECO:0000256" key="2">
    <source>
        <dbReference type="ARBA" id="ARBA00010769"/>
    </source>
</evidence>
<dbReference type="SUPFAM" id="SSF48371">
    <property type="entry name" value="ARM repeat"/>
    <property type="match status" value="1"/>
</dbReference>
<accession>A0A5M3MBM4</accession>
<dbReference type="Gene3D" id="3.30.1010.10">
    <property type="entry name" value="Phosphatidylinositol 3-kinase Catalytic Subunit, Chain A, domain 4"/>
    <property type="match status" value="1"/>
</dbReference>
<dbReference type="InterPro" id="IPR014009">
    <property type="entry name" value="PIK_FAT"/>
</dbReference>
<evidence type="ECO:0000313" key="18">
    <source>
        <dbReference type="Proteomes" id="UP000053558"/>
    </source>
</evidence>
<proteinExistence type="inferred from homology"/>
<comment type="similarity">
    <text evidence="2">Belongs to the PI3/PI4-kinase family. ATM subfamily.</text>
</comment>
<evidence type="ECO:0000259" key="16">
    <source>
        <dbReference type="PROSITE" id="PS51190"/>
    </source>
</evidence>
<dbReference type="KEGG" id="cput:CONPUDRAFT_158248"/>
<comment type="catalytic activity">
    <reaction evidence="12">
        <text>L-threonyl-[protein] + ATP = O-phospho-L-threonyl-[protein] + ADP + H(+)</text>
        <dbReference type="Rhea" id="RHEA:46608"/>
        <dbReference type="Rhea" id="RHEA-COMP:11060"/>
        <dbReference type="Rhea" id="RHEA-COMP:11605"/>
        <dbReference type="ChEBI" id="CHEBI:15378"/>
        <dbReference type="ChEBI" id="CHEBI:30013"/>
        <dbReference type="ChEBI" id="CHEBI:30616"/>
        <dbReference type="ChEBI" id="CHEBI:61977"/>
        <dbReference type="ChEBI" id="CHEBI:456216"/>
        <dbReference type="EC" id="2.7.11.1"/>
    </reaction>
</comment>
<dbReference type="GO" id="GO:0004674">
    <property type="term" value="F:protein serine/threonine kinase activity"/>
    <property type="evidence" value="ECO:0007669"/>
    <property type="project" value="UniProtKB-KW"/>
</dbReference>
<organism evidence="17 18">
    <name type="scientific">Coniophora puteana (strain RWD-64-598)</name>
    <name type="common">Brown rot fungus</name>
    <dbReference type="NCBI Taxonomy" id="741705"/>
    <lineage>
        <taxon>Eukaryota</taxon>
        <taxon>Fungi</taxon>
        <taxon>Dikarya</taxon>
        <taxon>Basidiomycota</taxon>
        <taxon>Agaricomycotina</taxon>
        <taxon>Agaricomycetes</taxon>
        <taxon>Agaricomycetidae</taxon>
        <taxon>Boletales</taxon>
        <taxon>Coniophorineae</taxon>
        <taxon>Coniophoraceae</taxon>
        <taxon>Coniophora</taxon>
    </lineage>
</organism>
<dbReference type="Pfam" id="PF25030">
    <property type="entry name" value="M-HEAT_ATR"/>
    <property type="match status" value="1"/>
</dbReference>
<sequence>MSPKVRRRSFELISAALHNQSQEKAIPELSQVADILLKGISDKDRSVRLSAGSSVVEFIKLHEVLGETRGVEAVLAIIRRILESSAKAALKETTLILAGSIAKVAKSETLGQALLCLITQLGDDNPTLKGIAYVKLLEVAKARNTTSYSLFSPYLSRIAPYIVSRICMKPTMIIETSRFLMIRHQDFLNLTLPFTLPQLFASCDFRAIEQVADEVGIKQSKLFLDHSHIVLANVFQLQGPGQPAKSLNFIVNALMKDSAPNSKASIDVQSITQICIVPLLAELVIFLGDTGVNDAVALQALKRIDRLLNISTEERPSASQPNIADLLHSYMLGVLSHLNDMLQDFKGKKSVENKCQMIRGLGEFVKHIGPPVHGIAPQVMATLQTMLLVPELAEATLSSWFIFLSTLSEKDVAPYLGPSSASLLCSWPVLTSSGRQAAFKCLEFIVTNDDVLLDEIVDMSSIPDLQEVSQRLLSSRRAWGSRTKLEKILDRSTSDNYAVTMQALRELKSFMLNSNDAFVRTLTSGDIFDPLASRIFSVLLAAACRDGHHESLRLMAFECMGILGALDPDRCEIGVSESAMIVRTNFNDEAESVLFAIHLLKDVLVGAFRSTTDIKYQGHLAFTIQELLRFCNFTPDLVVTGKTTSIPSKVRNRWASLPKYVIETVAPLLGARFNAPRKPLAALNHPIYKHEKTYREWLQQWTAYLITKASGKTAKTIFGNFHSAIRNKDVGVAHHILPHLVLNILLSGHEDDAQAILKELLVVLEDQVDPASLSSNDKKFLSAQVVFMLLDHISKYVRILRQDIANRKSDNKRTRAQQMAVEGEDLLIRLDSVTSNINHELMAKAALQCQAYERALMHFEQQITVIRERQEGAQKKDLTPYYDKLHEIYAQLDEPDGMEGISTLILSPSLEHQIRQHESTGHWTSAQSCWEVRLQQDPDNLDFHLGLLRCLRNLGHYDTLRTHVQGVLVRNPDWNDALAGYQAESAWMIGAWDDVERIVKSTSNRNSSLVKADVLLAVRSGNATRVEEVLSSARSVIGSSITTSGVKGYRRSYDALLDLHLIHEVELIRDHVFNLPVNSQERRTQLRSLGDSLDARLDKTIPSYRTRETILSMRRTAFSLSAIPQPSVAIEVGRSWLASAKIARKTGQWQTAYSAMLQSQQTQLKFSFMESAKLVKAAGEPLRALQELENSMRLAGILESKSDTIDLTNDTDASKKMVAKAYVLLARWMNESDRFEATDVLNTFGEATKLSPAWESAHFYLGQFHDQCYKMLPSQDLGDRGVRMNLHTIRNFAKAIIHGSKYVYQTVPRLLTLWLDMGEHQEIRTSPAFTKVNGAVSTAVDNIPVYKWFTAFPQIVSRVGHDNVKVYQILAKLIAKVIKAYPHQALWLFTSVVKSTKSAREERGRHILEKLKNDIAHAGTPLPGLIQECGKMTDELLRMCNYPINDERKVLSMKKSFPALARLGHSPLIIPLQESLTPNVPVSSSSGNDYNPFPFDAPTFHEFFDDIEVMHSLAKPRKITIRGSDGQIYMFLGKPKDDLRKDARLMDFNAIINKLLKANSESRRRQLRIRTYGVVTLNEECGFIQWVPNTIPVRPVLLKGYESRRISSWNGELSAVFRRIKEVPDKEAAVLYQTKVLTQFPPVFHEWFIETFPEPSAWLASRLSYGRTAAVMSMVGFILGLGDRHCENILLDVNTGDVVHVDFNCLFEKGKTLETPERVPFRLTQNLVDGLGVTGVEGVFRIACEVTMRLLRDNKDSLMSVLDAFIHDPLVEWEDEKRKMERDGAKRNVVRSTTDLRHLAKNALNPIEKKLRGVYVARSNKERIEKEMSVGNLVQVLIQESTDPANLAKMYPGWCSWH</sequence>
<dbReference type="PROSITE" id="PS00916">
    <property type="entry name" value="PI3_4_KINASE_2"/>
    <property type="match status" value="1"/>
</dbReference>
<evidence type="ECO:0000256" key="3">
    <source>
        <dbReference type="ARBA" id="ARBA00012513"/>
    </source>
</evidence>
<dbReference type="InterPro" id="IPR036940">
    <property type="entry name" value="PI3/4_kinase_cat_sf"/>
</dbReference>
<dbReference type="Gene3D" id="1.10.1070.11">
    <property type="entry name" value="Phosphatidylinositol 3-/4-kinase, catalytic domain"/>
    <property type="match status" value="1"/>
</dbReference>
<evidence type="ECO:0000256" key="6">
    <source>
        <dbReference type="ARBA" id="ARBA00022741"/>
    </source>
</evidence>
<name>A0A5M3MBM4_CONPW</name>
<keyword evidence="10" id="KW-0234">DNA repair</keyword>
<dbReference type="InterPro" id="IPR056802">
    <property type="entry name" value="ATR-like_M-HEAT"/>
</dbReference>
<dbReference type="InterPro" id="IPR003152">
    <property type="entry name" value="FATC_dom"/>
</dbReference>
<dbReference type="InterPro" id="IPR000403">
    <property type="entry name" value="PI3/4_kinase_cat_dom"/>
</dbReference>
<dbReference type="OrthoDB" id="381190at2759"/>
<dbReference type="GO" id="GO:0005694">
    <property type="term" value="C:chromosome"/>
    <property type="evidence" value="ECO:0007669"/>
    <property type="project" value="TreeGrafter"/>
</dbReference>
<dbReference type="InterPro" id="IPR011989">
    <property type="entry name" value="ARM-like"/>
</dbReference>
<dbReference type="InterPro" id="IPR050517">
    <property type="entry name" value="DDR_Repair_Kinase"/>
</dbReference>
<dbReference type="Gene3D" id="1.25.40.10">
    <property type="entry name" value="Tetratricopeptide repeat domain"/>
    <property type="match status" value="1"/>
</dbReference>
<dbReference type="InterPro" id="IPR011009">
    <property type="entry name" value="Kinase-like_dom_sf"/>
</dbReference>
<comment type="caution">
    <text evidence="17">The sequence shown here is derived from an EMBL/GenBank/DDBJ whole genome shotgun (WGS) entry which is preliminary data.</text>
</comment>
<keyword evidence="5" id="KW-0808">Transferase</keyword>
<evidence type="ECO:0000256" key="8">
    <source>
        <dbReference type="ARBA" id="ARBA00022777"/>
    </source>
</evidence>
<feature type="domain" description="PI3K/PI4K catalytic" evidence="14">
    <location>
        <begin position="1503"/>
        <end position="1812"/>
    </location>
</feature>
<evidence type="ECO:0000256" key="10">
    <source>
        <dbReference type="ARBA" id="ARBA00023204"/>
    </source>
</evidence>
<keyword evidence="4" id="KW-0723">Serine/threonine-protein kinase</keyword>
<dbReference type="SMART" id="SM00146">
    <property type="entry name" value="PI3Kc"/>
    <property type="match status" value="1"/>
</dbReference>
<dbReference type="InterPro" id="IPR012993">
    <property type="entry name" value="UME"/>
</dbReference>
<evidence type="ECO:0000256" key="12">
    <source>
        <dbReference type="ARBA" id="ARBA00047899"/>
    </source>
</evidence>
<dbReference type="EMBL" id="JH711586">
    <property type="protein sequence ID" value="EIW76220.1"/>
    <property type="molecule type" value="Genomic_DNA"/>
</dbReference>
<feature type="domain" description="FAT" evidence="15">
    <location>
        <begin position="841"/>
        <end position="1395"/>
    </location>
</feature>
<dbReference type="Pfam" id="PF00454">
    <property type="entry name" value="PI3_PI4_kinase"/>
    <property type="match status" value="1"/>
</dbReference>
<evidence type="ECO:0000256" key="5">
    <source>
        <dbReference type="ARBA" id="ARBA00022679"/>
    </source>
</evidence>
<dbReference type="CDD" id="cd00892">
    <property type="entry name" value="PIKKc_ATR"/>
    <property type="match status" value="1"/>
</dbReference>
<evidence type="ECO:0000259" key="14">
    <source>
        <dbReference type="PROSITE" id="PS50290"/>
    </source>
</evidence>
<evidence type="ECO:0000256" key="4">
    <source>
        <dbReference type="ARBA" id="ARBA00022527"/>
    </source>
</evidence>
<dbReference type="GO" id="GO:0005524">
    <property type="term" value="F:ATP binding"/>
    <property type="evidence" value="ECO:0007669"/>
    <property type="project" value="UniProtKB-KW"/>
</dbReference>
<dbReference type="OMA" id="SMYIGWC"/>
<dbReference type="GeneID" id="19203887"/>
<evidence type="ECO:0000256" key="9">
    <source>
        <dbReference type="ARBA" id="ARBA00022840"/>
    </source>
</evidence>
<dbReference type="SUPFAM" id="SSF48452">
    <property type="entry name" value="TPR-like"/>
    <property type="match status" value="1"/>
</dbReference>
<keyword evidence="6" id="KW-0547">Nucleotide-binding</keyword>
<dbReference type="PROSITE" id="PS51189">
    <property type="entry name" value="FAT"/>
    <property type="match status" value="1"/>
</dbReference>
<keyword evidence="18" id="KW-1185">Reference proteome</keyword>
<protein>
    <recommendedName>
        <fullName evidence="3">non-specific serine/threonine protein kinase</fullName>
        <ecNumber evidence="3">2.7.11.1</ecNumber>
    </recommendedName>
</protein>
<keyword evidence="9" id="KW-0067">ATP-binding</keyword>
<keyword evidence="7" id="KW-0227">DNA damage</keyword>
<evidence type="ECO:0000259" key="15">
    <source>
        <dbReference type="PROSITE" id="PS51189"/>
    </source>
</evidence>
<dbReference type="PROSITE" id="PS50290">
    <property type="entry name" value="PI3_4_KINASE_3"/>
    <property type="match status" value="1"/>
</dbReference>
<dbReference type="InterPro" id="IPR057564">
    <property type="entry name" value="HEAT_ATR"/>
</dbReference>
<dbReference type="Gene3D" id="1.25.10.10">
    <property type="entry name" value="Leucine-rich Repeat Variant"/>
    <property type="match status" value="1"/>
</dbReference>
<dbReference type="Pfam" id="PF08064">
    <property type="entry name" value="UME"/>
    <property type="match status" value="1"/>
</dbReference>
<dbReference type="PANTHER" id="PTHR11139">
    <property type="entry name" value="ATAXIA TELANGIECTASIA MUTATED ATM -RELATED"/>
    <property type="match status" value="1"/>
</dbReference>
<dbReference type="InterPro" id="IPR003151">
    <property type="entry name" value="PIK-rel_kinase_FAT"/>
</dbReference>
<dbReference type="SMART" id="SM00802">
    <property type="entry name" value="UME"/>
    <property type="match status" value="1"/>
</dbReference>
<comment type="catalytic activity">
    <reaction evidence="13">
        <text>L-seryl-[protein] + ATP = O-phospho-L-seryl-[protein] + ADP + H(+)</text>
        <dbReference type="Rhea" id="RHEA:17989"/>
        <dbReference type="Rhea" id="RHEA-COMP:9863"/>
        <dbReference type="Rhea" id="RHEA-COMP:11604"/>
        <dbReference type="ChEBI" id="CHEBI:15378"/>
        <dbReference type="ChEBI" id="CHEBI:29999"/>
        <dbReference type="ChEBI" id="CHEBI:30616"/>
        <dbReference type="ChEBI" id="CHEBI:83421"/>
        <dbReference type="ChEBI" id="CHEBI:456216"/>
        <dbReference type="EC" id="2.7.11.1"/>
    </reaction>
</comment>
<feature type="domain" description="FATC" evidence="16">
    <location>
        <begin position="1826"/>
        <end position="1858"/>
    </location>
</feature>
<dbReference type="EC" id="2.7.11.1" evidence="3"/>
<dbReference type="PANTHER" id="PTHR11139:SF125">
    <property type="entry name" value="SERINE_THREONINE-PROTEIN KINASE MEC1"/>
    <property type="match status" value="1"/>
</dbReference>
<dbReference type="Proteomes" id="UP000053558">
    <property type="component" value="Unassembled WGS sequence"/>
</dbReference>
<gene>
    <name evidence="17" type="ORF">CONPUDRAFT_158248</name>
</gene>
<evidence type="ECO:0000256" key="13">
    <source>
        <dbReference type="ARBA" id="ARBA00048679"/>
    </source>
</evidence>
<dbReference type="SMART" id="SM01343">
    <property type="entry name" value="FATC"/>
    <property type="match status" value="1"/>
</dbReference>
<dbReference type="GO" id="GO:0000077">
    <property type="term" value="P:DNA damage checkpoint signaling"/>
    <property type="evidence" value="ECO:0007669"/>
    <property type="project" value="TreeGrafter"/>
</dbReference>
<dbReference type="Pfam" id="PF02260">
    <property type="entry name" value="FATC"/>
    <property type="match status" value="1"/>
</dbReference>
<evidence type="ECO:0000256" key="11">
    <source>
        <dbReference type="ARBA" id="ARBA00023242"/>
    </source>
</evidence>
<evidence type="ECO:0000256" key="1">
    <source>
        <dbReference type="ARBA" id="ARBA00004123"/>
    </source>
</evidence>
<dbReference type="SUPFAM" id="SSF56112">
    <property type="entry name" value="Protein kinase-like (PK-like)"/>
    <property type="match status" value="1"/>
</dbReference>